<reference evidence="1" key="2">
    <citation type="submission" date="2020-11" db="EMBL/GenBank/DDBJ databases">
        <authorList>
            <person name="McCartney M.A."/>
            <person name="Auch B."/>
            <person name="Kono T."/>
            <person name="Mallez S."/>
            <person name="Becker A."/>
            <person name="Gohl D.M."/>
            <person name="Silverstein K.A.T."/>
            <person name="Koren S."/>
            <person name="Bechman K.B."/>
            <person name="Herman A."/>
            <person name="Abrahante J.E."/>
            <person name="Garbe J."/>
        </authorList>
    </citation>
    <scope>NUCLEOTIDE SEQUENCE</scope>
    <source>
        <strain evidence="1">Duluth1</strain>
        <tissue evidence="1">Whole animal</tissue>
    </source>
</reference>
<protein>
    <recommendedName>
        <fullName evidence="3">Tesmin/TSO1-like CXC domain-containing protein</fullName>
    </recommendedName>
</protein>
<sequence>MALTVYRYIPFHQHPLQQSSTLFALIFRLENGLRLPIWIQLCWRLDNGLYVPIKTDMSLAPADLLAIVMCKCILNCDTRRCPCRKHGLECSVACKECKGSICSNCPPSDFTSDDYVLTIRLGARFI</sequence>
<proteinExistence type="predicted"/>
<evidence type="ECO:0008006" key="3">
    <source>
        <dbReference type="Google" id="ProtNLM"/>
    </source>
</evidence>
<reference evidence="1" key="1">
    <citation type="journal article" date="2019" name="bioRxiv">
        <title>The Genome of the Zebra Mussel, Dreissena polymorpha: A Resource for Invasive Species Research.</title>
        <authorList>
            <person name="McCartney M.A."/>
            <person name="Auch B."/>
            <person name="Kono T."/>
            <person name="Mallez S."/>
            <person name="Zhang Y."/>
            <person name="Obille A."/>
            <person name="Becker A."/>
            <person name="Abrahante J.E."/>
            <person name="Garbe J."/>
            <person name="Badalamenti J.P."/>
            <person name="Herman A."/>
            <person name="Mangelson H."/>
            <person name="Liachko I."/>
            <person name="Sullivan S."/>
            <person name="Sone E.D."/>
            <person name="Koren S."/>
            <person name="Silverstein K.A.T."/>
            <person name="Beckman K.B."/>
            <person name="Gohl D.M."/>
        </authorList>
    </citation>
    <scope>NUCLEOTIDE SEQUENCE</scope>
    <source>
        <strain evidence="1">Duluth1</strain>
        <tissue evidence="1">Whole animal</tissue>
    </source>
</reference>
<name>A0A9D4LY29_DREPO</name>
<evidence type="ECO:0000313" key="1">
    <source>
        <dbReference type="EMBL" id="KAH3865812.1"/>
    </source>
</evidence>
<dbReference type="Proteomes" id="UP000828390">
    <property type="component" value="Unassembled WGS sequence"/>
</dbReference>
<evidence type="ECO:0000313" key="2">
    <source>
        <dbReference type="Proteomes" id="UP000828390"/>
    </source>
</evidence>
<gene>
    <name evidence="1" type="ORF">DPMN_028856</name>
</gene>
<accession>A0A9D4LY29</accession>
<dbReference type="EMBL" id="JAIWYP010000002">
    <property type="protein sequence ID" value="KAH3865812.1"/>
    <property type="molecule type" value="Genomic_DNA"/>
</dbReference>
<dbReference type="AlphaFoldDB" id="A0A9D4LY29"/>
<organism evidence="1 2">
    <name type="scientific">Dreissena polymorpha</name>
    <name type="common">Zebra mussel</name>
    <name type="synonym">Mytilus polymorpha</name>
    <dbReference type="NCBI Taxonomy" id="45954"/>
    <lineage>
        <taxon>Eukaryota</taxon>
        <taxon>Metazoa</taxon>
        <taxon>Spiralia</taxon>
        <taxon>Lophotrochozoa</taxon>
        <taxon>Mollusca</taxon>
        <taxon>Bivalvia</taxon>
        <taxon>Autobranchia</taxon>
        <taxon>Heteroconchia</taxon>
        <taxon>Euheterodonta</taxon>
        <taxon>Imparidentia</taxon>
        <taxon>Neoheterodontei</taxon>
        <taxon>Myida</taxon>
        <taxon>Dreissenoidea</taxon>
        <taxon>Dreissenidae</taxon>
        <taxon>Dreissena</taxon>
    </lineage>
</organism>
<keyword evidence="2" id="KW-1185">Reference proteome</keyword>
<comment type="caution">
    <text evidence="1">The sequence shown here is derived from an EMBL/GenBank/DDBJ whole genome shotgun (WGS) entry which is preliminary data.</text>
</comment>